<protein>
    <submittedName>
        <fullName evidence="3">Uncharacterized protein</fullName>
    </submittedName>
</protein>
<dbReference type="OrthoDB" id="2213666at2759"/>
<keyword evidence="2" id="KW-0472">Membrane</keyword>
<proteinExistence type="predicted"/>
<feature type="region of interest" description="Disordered" evidence="1">
    <location>
        <begin position="81"/>
        <end position="122"/>
    </location>
</feature>
<feature type="transmembrane region" description="Helical" evidence="2">
    <location>
        <begin position="41"/>
        <end position="61"/>
    </location>
</feature>
<dbReference type="Proteomes" id="UP000253551">
    <property type="component" value="Unassembled WGS sequence"/>
</dbReference>
<sequence>MNEGPARTTALGVWFLSIQFFWYALYGALYIWFFFMPWEKLSVLLAFDYFMRLLLCFMFAWPPPPCIIDIMTDRFTSETLNDDSYSNDGDLATKSSFKPSKSKSSTNHHYIHLEEPPLQNSV</sequence>
<reference evidence="3 4" key="1">
    <citation type="journal article" date="2018" name="G3 (Bethesda)">
        <title>Phylogenetic and Phylogenomic Definition of Rhizopus Species.</title>
        <authorList>
            <person name="Gryganskyi A.P."/>
            <person name="Golan J."/>
            <person name="Dolatabadi S."/>
            <person name="Mondo S."/>
            <person name="Robb S."/>
            <person name="Idnurm A."/>
            <person name="Muszewska A."/>
            <person name="Steczkiewicz K."/>
            <person name="Masonjones S."/>
            <person name="Liao H.L."/>
            <person name="Gajdeczka M.T."/>
            <person name="Anike F."/>
            <person name="Vuek A."/>
            <person name="Anishchenko I.M."/>
            <person name="Voigt K."/>
            <person name="de Hoog G.S."/>
            <person name="Smith M.E."/>
            <person name="Heitman J."/>
            <person name="Vilgalys R."/>
            <person name="Stajich J.E."/>
        </authorList>
    </citation>
    <scope>NUCLEOTIDE SEQUENCE [LARGE SCALE GENOMIC DNA]</scope>
    <source>
        <strain evidence="3 4">LSU 92-RS-03</strain>
    </source>
</reference>
<gene>
    <name evidence="3" type="ORF">CU098_006079</name>
</gene>
<keyword evidence="2" id="KW-1133">Transmembrane helix</keyword>
<keyword evidence="2" id="KW-0812">Transmembrane</keyword>
<comment type="caution">
    <text evidence="3">The sequence shown here is derived from an EMBL/GenBank/DDBJ whole genome shotgun (WGS) entry which is preliminary data.</text>
</comment>
<dbReference type="EMBL" id="PJQM01007234">
    <property type="protein sequence ID" value="RCH78453.1"/>
    <property type="molecule type" value="Genomic_DNA"/>
</dbReference>
<name>A0A367ILD8_RHIST</name>
<evidence type="ECO:0000256" key="2">
    <source>
        <dbReference type="SAM" id="Phobius"/>
    </source>
</evidence>
<evidence type="ECO:0000256" key="1">
    <source>
        <dbReference type="SAM" id="MobiDB-lite"/>
    </source>
</evidence>
<accession>A0A367ILD8</accession>
<dbReference type="AlphaFoldDB" id="A0A367ILD8"/>
<feature type="non-terminal residue" evidence="3">
    <location>
        <position position="122"/>
    </location>
</feature>
<keyword evidence="4" id="KW-1185">Reference proteome</keyword>
<evidence type="ECO:0000313" key="3">
    <source>
        <dbReference type="EMBL" id="RCH78453.1"/>
    </source>
</evidence>
<feature type="transmembrane region" description="Helical" evidence="2">
    <location>
        <begin position="12"/>
        <end position="35"/>
    </location>
</feature>
<evidence type="ECO:0000313" key="4">
    <source>
        <dbReference type="Proteomes" id="UP000253551"/>
    </source>
</evidence>
<organism evidence="3 4">
    <name type="scientific">Rhizopus stolonifer</name>
    <name type="common">Rhizopus nigricans</name>
    <dbReference type="NCBI Taxonomy" id="4846"/>
    <lineage>
        <taxon>Eukaryota</taxon>
        <taxon>Fungi</taxon>
        <taxon>Fungi incertae sedis</taxon>
        <taxon>Mucoromycota</taxon>
        <taxon>Mucoromycotina</taxon>
        <taxon>Mucoromycetes</taxon>
        <taxon>Mucorales</taxon>
        <taxon>Mucorineae</taxon>
        <taxon>Rhizopodaceae</taxon>
        <taxon>Rhizopus</taxon>
    </lineage>
</organism>
<feature type="compositionally biased region" description="Low complexity" evidence="1">
    <location>
        <begin position="94"/>
        <end position="105"/>
    </location>
</feature>